<accession>A0ABR1K476</accession>
<reference evidence="2 3" key="1">
    <citation type="submission" date="2024-01" db="EMBL/GenBank/DDBJ databases">
        <title>A draft genome for the cacao thread blight pathogen Marasmiellus scandens.</title>
        <authorList>
            <person name="Baruah I.K."/>
            <person name="Leung J."/>
            <person name="Bukari Y."/>
            <person name="Amoako-Attah I."/>
            <person name="Meinhardt L.W."/>
            <person name="Bailey B.A."/>
            <person name="Cohen S.P."/>
        </authorList>
    </citation>
    <scope>NUCLEOTIDE SEQUENCE [LARGE SCALE GENOMIC DNA]</scope>
    <source>
        <strain evidence="2 3">GH-19</strain>
    </source>
</reference>
<name>A0ABR1K476_9AGAR</name>
<dbReference type="Proteomes" id="UP001498398">
    <property type="component" value="Unassembled WGS sequence"/>
</dbReference>
<sequence length="228" mass="26431">MSYTKEDFSRDWDEICRMAASDKPDDIHQLVQWEMARTHKALVEYWVQVEKYFDTDAPLKDASNYLGYAKQWVRMVEIHHQLEEDVQFPIWDSHLPAEVLKNKSEHEQLLFALQPFKEYLYSVDAGTLPWSAEKAKSESSGFIPILMHHFVEELYTIDEKVLHEKGVSAETLKESFAGVAKRGKEIMDPMTDIPTLMSHNSGSTVWPQNVVPKDVLDKYPEIYAVHEG</sequence>
<dbReference type="EMBL" id="JBANRG010000002">
    <property type="protein sequence ID" value="KAK7471126.1"/>
    <property type="molecule type" value="Genomic_DNA"/>
</dbReference>
<organism evidence="2 3">
    <name type="scientific">Marasmiellus scandens</name>
    <dbReference type="NCBI Taxonomy" id="2682957"/>
    <lineage>
        <taxon>Eukaryota</taxon>
        <taxon>Fungi</taxon>
        <taxon>Dikarya</taxon>
        <taxon>Basidiomycota</taxon>
        <taxon>Agaricomycotina</taxon>
        <taxon>Agaricomycetes</taxon>
        <taxon>Agaricomycetidae</taxon>
        <taxon>Agaricales</taxon>
        <taxon>Marasmiineae</taxon>
        <taxon>Omphalotaceae</taxon>
        <taxon>Marasmiellus</taxon>
    </lineage>
</organism>
<feature type="domain" description="Hemerythrin-like" evidence="1">
    <location>
        <begin position="35"/>
        <end position="153"/>
    </location>
</feature>
<evidence type="ECO:0000313" key="3">
    <source>
        <dbReference type="Proteomes" id="UP001498398"/>
    </source>
</evidence>
<evidence type="ECO:0000313" key="2">
    <source>
        <dbReference type="EMBL" id="KAK7471126.1"/>
    </source>
</evidence>
<dbReference type="PANTHER" id="PTHR38048:SF2">
    <property type="entry name" value="HEMERYTHRIN-LIKE DOMAIN-CONTAINING PROTEIN"/>
    <property type="match status" value="1"/>
</dbReference>
<protein>
    <recommendedName>
        <fullName evidence="1">Hemerythrin-like domain-containing protein</fullName>
    </recommendedName>
</protein>
<gene>
    <name evidence="2" type="ORF">VKT23_002540</name>
</gene>
<dbReference type="InterPro" id="IPR053206">
    <property type="entry name" value="Dimeric_xanthone_biosynth"/>
</dbReference>
<dbReference type="Pfam" id="PF01814">
    <property type="entry name" value="Hemerythrin"/>
    <property type="match status" value="1"/>
</dbReference>
<evidence type="ECO:0000259" key="1">
    <source>
        <dbReference type="Pfam" id="PF01814"/>
    </source>
</evidence>
<dbReference type="PANTHER" id="PTHR38048">
    <property type="entry name" value="EXPRESSED PROTEIN"/>
    <property type="match status" value="1"/>
</dbReference>
<comment type="caution">
    <text evidence="2">The sequence shown here is derived from an EMBL/GenBank/DDBJ whole genome shotgun (WGS) entry which is preliminary data.</text>
</comment>
<proteinExistence type="predicted"/>
<dbReference type="InterPro" id="IPR012312">
    <property type="entry name" value="Hemerythrin-like"/>
</dbReference>
<keyword evidence="3" id="KW-1185">Reference proteome</keyword>